<reference evidence="3 4" key="1">
    <citation type="submission" date="2024-10" db="EMBL/GenBank/DDBJ databases">
        <title>Updated reference genomes for cyclostephanoid diatoms.</title>
        <authorList>
            <person name="Roberts W.R."/>
            <person name="Alverson A.J."/>
        </authorList>
    </citation>
    <scope>NUCLEOTIDE SEQUENCE [LARGE SCALE GENOMIC DNA]</scope>
    <source>
        <strain evidence="3 4">AJA010-31</strain>
    </source>
</reference>
<evidence type="ECO:0000313" key="4">
    <source>
        <dbReference type="Proteomes" id="UP001530400"/>
    </source>
</evidence>
<sequence length="759" mass="84675">MSRKQSPRYGLTIDTGTATPTGNRSTLSPSNAAKSPSSHRSSRDDLRDAIDIIDQFQETTPCIAKSSRHKRDDHGIKDGPGNNKQVNTSNAGEVETVYRPRFFNYEPAAPSPRSNTESKAIADNGPVVKESKKSQSLTSPQSQASPRAKTTSHDKNKSPKTTPTSTQSHRSSPRHNKQTTPNSNSKPNSTPAVANIPSSLSDSNHDTIIPSTSSASFKTTSQLQKIMRTPEELVLRKKKEPKQPIPLNVVCTEDGGFEVHESGGRVLERGRVYRVKNSVKYGLKGILPDSSIAIKESVEEQSCIGADELGENGWHRLLDAWSEEAGQKKKKHSSFSSEAAATLDQLSAIRILQHSLSAYDEYDALREERSCLLHEMRALEKDRLCLERMFHEIEKEIEASDPQSGQRVGSKKHVLNWDYKDFKENIRRIERDDRKYLPLIWLEELAIMENAFIDDGVGAKRNGKRRTTHKIYADDIFSKEMVEKIRDERGNGLALLFSDMNAKNSLIGRCYMNSLGKERSNNRILSMEGPSIIIPNGGIGVRYFGVTGSQTNLSSDETAAATEDGDMGTSYFIKFDTGKSYHRRMLPANLLDRLEREDRDSRSLRYLSTGPPSVNANPYYAEFDDGECWWGTSSSQSQEDDELHQIFMTTDVHRVAFGIDSWIVISKDGGVVWKNIPQDLHDVMSSRDSTSMAAPCDVSLGIGGSYFIRFLDGSVEYSLPSFVADVCERLNAKSQIVCNVSLNVNTYDCLIRYTSKKTN</sequence>
<proteinExistence type="predicted"/>
<feature type="compositionally biased region" description="Polar residues" evidence="2">
    <location>
        <begin position="82"/>
        <end position="91"/>
    </location>
</feature>
<evidence type="ECO:0000256" key="2">
    <source>
        <dbReference type="SAM" id="MobiDB-lite"/>
    </source>
</evidence>
<keyword evidence="1" id="KW-0175">Coiled coil</keyword>
<feature type="compositionally biased region" description="Polar residues" evidence="2">
    <location>
        <begin position="134"/>
        <end position="149"/>
    </location>
</feature>
<feature type="region of interest" description="Disordered" evidence="2">
    <location>
        <begin position="1"/>
        <end position="223"/>
    </location>
</feature>
<name>A0ABD3PL72_9STRA</name>
<gene>
    <name evidence="3" type="ORF">ACHAWO_001473</name>
</gene>
<feature type="compositionally biased region" description="Polar residues" evidence="2">
    <location>
        <begin position="14"/>
        <end position="29"/>
    </location>
</feature>
<comment type="caution">
    <text evidence="3">The sequence shown here is derived from an EMBL/GenBank/DDBJ whole genome shotgun (WGS) entry which is preliminary data.</text>
</comment>
<dbReference type="AlphaFoldDB" id="A0ABD3PL72"/>
<keyword evidence="4" id="KW-1185">Reference proteome</keyword>
<dbReference type="Proteomes" id="UP001530400">
    <property type="component" value="Unassembled WGS sequence"/>
</dbReference>
<feature type="coiled-coil region" evidence="1">
    <location>
        <begin position="362"/>
        <end position="396"/>
    </location>
</feature>
<evidence type="ECO:0008006" key="5">
    <source>
        <dbReference type="Google" id="ProtNLM"/>
    </source>
</evidence>
<evidence type="ECO:0000256" key="1">
    <source>
        <dbReference type="SAM" id="Coils"/>
    </source>
</evidence>
<feature type="compositionally biased region" description="Basic and acidic residues" evidence="2">
    <location>
        <begin position="41"/>
        <end position="50"/>
    </location>
</feature>
<feature type="compositionally biased region" description="Polar residues" evidence="2">
    <location>
        <begin position="178"/>
        <end position="202"/>
    </location>
</feature>
<evidence type="ECO:0000313" key="3">
    <source>
        <dbReference type="EMBL" id="KAL3788492.1"/>
    </source>
</evidence>
<feature type="compositionally biased region" description="Low complexity" evidence="2">
    <location>
        <begin position="30"/>
        <end position="39"/>
    </location>
</feature>
<accession>A0ABD3PL72</accession>
<dbReference type="EMBL" id="JALLPJ020000562">
    <property type="protein sequence ID" value="KAL3788492.1"/>
    <property type="molecule type" value="Genomic_DNA"/>
</dbReference>
<protein>
    <recommendedName>
        <fullName evidence="5">Photosynthesis system II assembly factor Ycf48/Hcf136-like domain-containing protein</fullName>
    </recommendedName>
</protein>
<organism evidence="3 4">
    <name type="scientific">Cyclotella atomus</name>
    <dbReference type="NCBI Taxonomy" id="382360"/>
    <lineage>
        <taxon>Eukaryota</taxon>
        <taxon>Sar</taxon>
        <taxon>Stramenopiles</taxon>
        <taxon>Ochrophyta</taxon>
        <taxon>Bacillariophyta</taxon>
        <taxon>Coscinodiscophyceae</taxon>
        <taxon>Thalassiosirophycidae</taxon>
        <taxon>Stephanodiscales</taxon>
        <taxon>Stephanodiscaceae</taxon>
        <taxon>Cyclotella</taxon>
    </lineage>
</organism>
<feature type="compositionally biased region" description="Polar residues" evidence="2">
    <location>
        <begin position="209"/>
        <end position="223"/>
    </location>
</feature>